<evidence type="ECO:0000256" key="3">
    <source>
        <dbReference type="ARBA" id="ARBA00022692"/>
    </source>
</evidence>
<keyword evidence="4 7" id="KW-1133">Transmembrane helix</keyword>
<evidence type="ECO:0000256" key="2">
    <source>
        <dbReference type="ARBA" id="ARBA00022475"/>
    </source>
</evidence>
<feature type="transmembrane region" description="Helical" evidence="7">
    <location>
        <begin position="210"/>
        <end position="226"/>
    </location>
</feature>
<keyword evidence="5 7" id="KW-0472">Membrane</keyword>
<dbReference type="GO" id="GO:0015658">
    <property type="term" value="F:branched-chain amino acid transmembrane transporter activity"/>
    <property type="evidence" value="ECO:0007669"/>
    <property type="project" value="InterPro"/>
</dbReference>
<dbReference type="GO" id="GO:0005886">
    <property type="term" value="C:plasma membrane"/>
    <property type="evidence" value="ECO:0007669"/>
    <property type="project" value="UniProtKB-SubCell"/>
</dbReference>
<dbReference type="CDD" id="cd06581">
    <property type="entry name" value="TM_PBP1_LivM_like"/>
    <property type="match status" value="1"/>
</dbReference>
<evidence type="ECO:0000256" key="5">
    <source>
        <dbReference type="ARBA" id="ARBA00023136"/>
    </source>
</evidence>
<dbReference type="AlphaFoldDB" id="A0A5D3FHU0"/>
<accession>A0A5D3FHU0</accession>
<feature type="transmembrane region" description="Helical" evidence="7">
    <location>
        <begin position="260"/>
        <end position="279"/>
    </location>
</feature>
<evidence type="ECO:0000256" key="1">
    <source>
        <dbReference type="ARBA" id="ARBA00004651"/>
    </source>
</evidence>
<name>A0A5D3FHU0_9ACTN</name>
<feature type="transmembrane region" description="Helical" evidence="7">
    <location>
        <begin position="78"/>
        <end position="97"/>
    </location>
</feature>
<organism evidence="8 9">
    <name type="scientific">Actinomadura decatromicini</name>
    <dbReference type="NCBI Taxonomy" id="2604572"/>
    <lineage>
        <taxon>Bacteria</taxon>
        <taxon>Bacillati</taxon>
        <taxon>Actinomycetota</taxon>
        <taxon>Actinomycetes</taxon>
        <taxon>Streptosporangiales</taxon>
        <taxon>Thermomonosporaceae</taxon>
        <taxon>Actinomadura</taxon>
    </lineage>
</organism>
<sequence length="392" mass="41781">MNLTKNGNGNDGPGGLQAYRDRLSLDPLRNAWATAPGPVRWAVYLLLVIGGLLLPSQSIGEFMAPSGSDWPSMLSNQIAIYVLLALGLNVVVGMAGLLDLGYVAFYAVGGYTMAIFATKYGWSFWESLFLAIAFAGLSGLILGAPTLRLRGDYLAIVTLGFGEIVKRTANNSSYVNGPRGVQGIPHPPTLSEFEIFGVQPLKYGLLDSRPYYYLLLLFIIIAIIFVKRLDRSRVGRAWASIREDEDAAELMGVPTFKFKLAAFAIGAAIGGSGGVVFASQQTSINPQNFEFLVSALILAGVVLGGSGNIPGVMLGAAVLAWLPERFRFLSDYRMLIFGAALVVMMIFRPEGLWPSRQRKAELAEGTGGMGSMGAEVAGPGQSAGPVTAEEGK</sequence>
<protein>
    <submittedName>
        <fullName evidence="8">Branched-chain amino acid ABC transporter permease</fullName>
    </submittedName>
</protein>
<proteinExistence type="predicted"/>
<comment type="caution">
    <text evidence="8">The sequence shown here is derived from an EMBL/GenBank/DDBJ whole genome shotgun (WGS) entry which is preliminary data.</text>
</comment>
<feature type="transmembrane region" description="Helical" evidence="7">
    <location>
        <begin position="291"/>
        <end position="322"/>
    </location>
</feature>
<keyword evidence="9" id="KW-1185">Reference proteome</keyword>
<reference evidence="8 9" key="1">
    <citation type="submission" date="2019-08" db="EMBL/GenBank/DDBJ databases">
        <title>Actinomadura sp. nov. CYP1-5 isolated from mountain soil.</title>
        <authorList>
            <person name="Songsumanus A."/>
            <person name="Kuncharoen N."/>
            <person name="Kudo T."/>
            <person name="Yuki M."/>
            <person name="Igarashi Y."/>
            <person name="Tanasupawat S."/>
        </authorList>
    </citation>
    <scope>NUCLEOTIDE SEQUENCE [LARGE SCALE GENOMIC DNA]</scope>
    <source>
        <strain evidence="8 9">CYP1-5</strain>
    </source>
</reference>
<comment type="subcellular location">
    <subcellularLocation>
        <location evidence="1">Cell membrane</location>
        <topology evidence="1">Multi-pass membrane protein</topology>
    </subcellularLocation>
</comment>
<feature type="region of interest" description="Disordered" evidence="6">
    <location>
        <begin position="364"/>
        <end position="392"/>
    </location>
</feature>
<dbReference type="Proteomes" id="UP000323505">
    <property type="component" value="Unassembled WGS sequence"/>
</dbReference>
<feature type="transmembrane region" description="Helical" evidence="7">
    <location>
        <begin position="128"/>
        <end position="147"/>
    </location>
</feature>
<evidence type="ECO:0000256" key="7">
    <source>
        <dbReference type="SAM" id="Phobius"/>
    </source>
</evidence>
<dbReference type="RefSeq" id="WP_148761063.1">
    <property type="nucleotide sequence ID" value="NZ_VSRQ01000004.1"/>
</dbReference>
<feature type="transmembrane region" description="Helical" evidence="7">
    <location>
        <begin position="39"/>
        <end position="57"/>
    </location>
</feature>
<evidence type="ECO:0000256" key="6">
    <source>
        <dbReference type="SAM" id="MobiDB-lite"/>
    </source>
</evidence>
<evidence type="ECO:0000313" key="8">
    <source>
        <dbReference type="EMBL" id="TYK47783.1"/>
    </source>
</evidence>
<keyword evidence="2" id="KW-1003">Cell membrane</keyword>
<keyword evidence="3 7" id="KW-0812">Transmembrane</keyword>
<evidence type="ECO:0000256" key="4">
    <source>
        <dbReference type="ARBA" id="ARBA00022989"/>
    </source>
</evidence>
<gene>
    <name evidence="8" type="ORF">FXF68_18945</name>
</gene>
<dbReference type="EMBL" id="VSRQ01000004">
    <property type="protein sequence ID" value="TYK47783.1"/>
    <property type="molecule type" value="Genomic_DNA"/>
</dbReference>
<dbReference type="Pfam" id="PF02653">
    <property type="entry name" value="BPD_transp_2"/>
    <property type="match status" value="1"/>
</dbReference>
<evidence type="ECO:0000313" key="9">
    <source>
        <dbReference type="Proteomes" id="UP000323505"/>
    </source>
</evidence>
<dbReference type="InterPro" id="IPR043428">
    <property type="entry name" value="LivM-like"/>
</dbReference>
<dbReference type="PANTHER" id="PTHR30482:SF10">
    <property type="entry name" value="HIGH-AFFINITY BRANCHED-CHAIN AMINO ACID TRANSPORT PROTEIN BRAE"/>
    <property type="match status" value="1"/>
</dbReference>
<dbReference type="PANTHER" id="PTHR30482">
    <property type="entry name" value="HIGH-AFFINITY BRANCHED-CHAIN AMINO ACID TRANSPORT SYSTEM PERMEASE"/>
    <property type="match status" value="1"/>
</dbReference>
<dbReference type="InterPro" id="IPR001851">
    <property type="entry name" value="ABC_transp_permease"/>
</dbReference>
<feature type="transmembrane region" description="Helical" evidence="7">
    <location>
        <begin position="334"/>
        <end position="353"/>
    </location>
</feature>